<keyword evidence="11" id="KW-1185">Reference proteome</keyword>
<keyword evidence="4 6" id="KW-0274">FAD</keyword>
<dbReference type="Pfam" id="PF00441">
    <property type="entry name" value="Acyl-CoA_dh_1"/>
    <property type="match status" value="1"/>
</dbReference>
<evidence type="ECO:0000256" key="6">
    <source>
        <dbReference type="RuleBase" id="RU362125"/>
    </source>
</evidence>
<dbReference type="SUPFAM" id="SSF47203">
    <property type="entry name" value="Acyl-CoA dehydrogenase C-terminal domain-like"/>
    <property type="match status" value="1"/>
</dbReference>
<dbReference type="Gene3D" id="2.40.110.10">
    <property type="entry name" value="Butyryl-CoA Dehydrogenase, subunit A, domain 2"/>
    <property type="match status" value="1"/>
</dbReference>
<dbReference type="GO" id="GO:0003995">
    <property type="term" value="F:acyl-CoA dehydrogenase activity"/>
    <property type="evidence" value="ECO:0007669"/>
    <property type="project" value="TreeGrafter"/>
</dbReference>
<evidence type="ECO:0000313" key="10">
    <source>
        <dbReference type="EMBL" id="PAU49015.1"/>
    </source>
</evidence>
<dbReference type="InterPro" id="IPR036250">
    <property type="entry name" value="AcylCo_DH-like_C"/>
</dbReference>
<evidence type="ECO:0000256" key="5">
    <source>
        <dbReference type="ARBA" id="ARBA00023002"/>
    </source>
</evidence>
<dbReference type="InterPro" id="IPR009075">
    <property type="entry name" value="AcylCo_DH/oxidase_C"/>
</dbReference>
<name>A0A2A2DBX8_9ACTN</name>
<evidence type="ECO:0000256" key="4">
    <source>
        <dbReference type="ARBA" id="ARBA00022827"/>
    </source>
</evidence>
<feature type="domain" description="Acyl-CoA dehydrogenase/oxidase C-terminal" evidence="7">
    <location>
        <begin position="229"/>
        <end position="376"/>
    </location>
</feature>
<dbReference type="FunFam" id="1.20.140.10:FF:000001">
    <property type="entry name" value="Acyl-CoA dehydrogenase"/>
    <property type="match status" value="1"/>
</dbReference>
<comment type="caution">
    <text evidence="10">The sequence shown here is derived from an EMBL/GenBank/DDBJ whole genome shotgun (WGS) entry which is preliminary data.</text>
</comment>
<sequence length="379" mass="39910">MDFDLTDKQRKRFAGVLAEVRDRLGRPDPPPGTPFTGAQWKSAAGIGLTGLCLPPEYGGGGLGALDTALCLQAFGQGCPDTGLVFAVAAHLLACAVPIRDFASAEVRRELLTGLASGELVAANAMTEDDAGSDLSRLSMTAGRGPEGYVLDGDKSFASNAPAADVFVTYAVTDPGAGFLGLTAFAVPAGFPGVSAGEPFDKMGLGGCPAGRVGFRRCEVPTAYRLGEEGQGTAIFQHSMAWERGCLFGAYLGVMDRQFARCVEHARQRRQFGHRIGDFQAVSHRIAAMKQRLESARLLLYRACWLIDEGRDHTGAVALSKVAVSEAAVANSLDAVQIFGGSGYLTATGIEHQLRDAVPALIFSGTTDIQRELIAREAGL</sequence>
<dbReference type="AlphaFoldDB" id="A0A2A2DBX8"/>
<proteinExistence type="inferred from homology"/>
<dbReference type="InterPro" id="IPR037069">
    <property type="entry name" value="AcylCoA_DH/ox_N_sf"/>
</dbReference>
<dbReference type="GO" id="GO:0050660">
    <property type="term" value="F:flavin adenine dinucleotide binding"/>
    <property type="evidence" value="ECO:0007669"/>
    <property type="project" value="InterPro"/>
</dbReference>
<evidence type="ECO:0000256" key="1">
    <source>
        <dbReference type="ARBA" id="ARBA00001974"/>
    </source>
</evidence>
<dbReference type="Gene3D" id="1.10.540.10">
    <property type="entry name" value="Acyl-CoA dehydrogenase/oxidase, N-terminal domain"/>
    <property type="match status" value="1"/>
</dbReference>
<feature type="domain" description="Acyl-CoA oxidase/dehydrogenase middle" evidence="8">
    <location>
        <begin position="123"/>
        <end position="217"/>
    </location>
</feature>
<dbReference type="Gene3D" id="1.20.140.10">
    <property type="entry name" value="Butyryl-CoA Dehydrogenase, subunit A, domain 3"/>
    <property type="match status" value="1"/>
</dbReference>
<keyword evidence="3 6" id="KW-0285">Flavoprotein</keyword>
<gene>
    <name evidence="10" type="ORF">CK936_10165</name>
</gene>
<evidence type="ECO:0000259" key="9">
    <source>
        <dbReference type="Pfam" id="PF02771"/>
    </source>
</evidence>
<keyword evidence="5 6" id="KW-0560">Oxidoreductase</keyword>
<feature type="domain" description="Acyl-CoA dehydrogenase/oxidase N-terminal" evidence="9">
    <location>
        <begin position="38"/>
        <end position="118"/>
    </location>
</feature>
<dbReference type="InterPro" id="IPR013786">
    <property type="entry name" value="AcylCoA_DH/ox_N"/>
</dbReference>
<dbReference type="Pfam" id="PF02770">
    <property type="entry name" value="Acyl-CoA_dh_M"/>
    <property type="match status" value="1"/>
</dbReference>
<reference evidence="10 11" key="1">
    <citation type="submission" date="2017-08" db="EMBL/GenBank/DDBJ databases">
        <title>Genome sequence of Streptomyces albireticuli NRRL B-1670.</title>
        <authorList>
            <person name="Graham D.E."/>
            <person name="Mahan K.M."/>
            <person name="Klingeman D.M."/>
            <person name="Hettich R.L."/>
            <person name="Parry R.J."/>
            <person name="Spain J.C."/>
        </authorList>
    </citation>
    <scope>NUCLEOTIDE SEQUENCE [LARGE SCALE GENOMIC DNA]</scope>
    <source>
        <strain evidence="10 11">NRRL B-1670</strain>
    </source>
</reference>
<dbReference type="PANTHER" id="PTHR43884">
    <property type="entry name" value="ACYL-COA DEHYDROGENASE"/>
    <property type="match status" value="1"/>
</dbReference>
<dbReference type="SUPFAM" id="SSF56645">
    <property type="entry name" value="Acyl-CoA dehydrogenase NM domain-like"/>
    <property type="match status" value="1"/>
</dbReference>
<dbReference type="Pfam" id="PF02771">
    <property type="entry name" value="Acyl-CoA_dh_N"/>
    <property type="match status" value="1"/>
</dbReference>
<dbReference type="InterPro" id="IPR006091">
    <property type="entry name" value="Acyl-CoA_Oxase/DH_mid-dom"/>
</dbReference>
<dbReference type="PANTHER" id="PTHR43884:SF12">
    <property type="entry name" value="ISOVALERYL-COA DEHYDROGENASE, MITOCHONDRIAL-RELATED"/>
    <property type="match status" value="1"/>
</dbReference>
<protein>
    <submittedName>
        <fullName evidence="10">Acyl-CoA dehydrogenase</fullName>
    </submittedName>
</protein>
<evidence type="ECO:0000256" key="3">
    <source>
        <dbReference type="ARBA" id="ARBA00022630"/>
    </source>
</evidence>
<dbReference type="Proteomes" id="UP000218944">
    <property type="component" value="Unassembled WGS sequence"/>
</dbReference>
<accession>A0A2A2DBX8</accession>
<evidence type="ECO:0000259" key="8">
    <source>
        <dbReference type="Pfam" id="PF02770"/>
    </source>
</evidence>
<evidence type="ECO:0000313" key="11">
    <source>
        <dbReference type="Proteomes" id="UP000218944"/>
    </source>
</evidence>
<comment type="cofactor">
    <cofactor evidence="1 6">
        <name>FAD</name>
        <dbReference type="ChEBI" id="CHEBI:57692"/>
    </cofactor>
</comment>
<organism evidence="10 11">
    <name type="scientific">Streptomyces albireticuli</name>
    <dbReference type="NCBI Taxonomy" id="1940"/>
    <lineage>
        <taxon>Bacteria</taxon>
        <taxon>Bacillati</taxon>
        <taxon>Actinomycetota</taxon>
        <taxon>Actinomycetes</taxon>
        <taxon>Kitasatosporales</taxon>
        <taxon>Streptomycetaceae</taxon>
        <taxon>Streptomyces</taxon>
    </lineage>
</organism>
<dbReference type="InterPro" id="IPR046373">
    <property type="entry name" value="Acyl-CoA_Oxase/DH_mid-dom_sf"/>
</dbReference>
<dbReference type="InterPro" id="IPR009100">
    <property type="entry name" value="AcylCoA_DH/oxidase_NM_dom_sf"/>
</dbReference>
<comment type="similarity">
    <text evidence="2 6">Belongs to the acyl-CoA dehydrogenase family.</text>
</comment>
<dbReference type="RefSeq" id="WP_095580517.1">
    <property type="nucleotide sequence ID" value="NZ_JAJQQQ010000001.1"/>
</dbReference>
<evidence type="ECO:0000256" key="2">
    <source>
        <dbReference type="ARBA" id="ARBA00009347"/>
    </source>
</evidence>
<evidence type="ECO:0000259" key="7">
    <source>
        <dbReference type="Pfam" id="PF00441"/>
    </source>
</evidence>
<dbReference type="EMBL" id="NSJV01000200">
    <property type="protein sequence ID" value="PAU49015.1"/>
    <property type="molecule type" value="Genomic_DNA"/>
</dbReference>